<reference evidence="3" key="1">
    <citation type="journal article" date="2019" name="Int. J. Syst. Evol. Microbiol.">
        <title>The Global Catalogue of Microorganisms (GCM) 10K type strain sequencing project: providing services to taxonomists for standard genome sequencing and annotation.</title>
        <authorList>
            <consortium name="The Broad Institute Genomics Platform"/>
            <consortium name="The Broad Institute Genome Sequencing Center for Infectious Disease"/>
            <person name="Wu L."/>
            <person name="Ma J."/>
        </authorList>
    </citation>
    <scope>NUCLEOTIDE SEQUENCE [LARGE SCALE GENOMIC DNA]</scope>
    <source>
        <strain evidence="3">JCM 9933</strain>
    </source>
</reference>
<dbReference type="Proteomes" id="UP001501588">
    <property type="component" value="Unassembled WGS sequence"/>
</dbReference>
<accession>A0ABP3QEH2</accession>
<evidence type="ECO:0000313" key="2">
    <source>
        <dbReference type="EMBL" id="GAA0589301.1"/>
    </source>
</evidence>
<evidence type="ECO:0000256" key="1">
    <source>
        <dbReference type="SAM" id="MobiDB-lite"/>
    </source>
</evidence>
<comment type="caution">
    <text evidence="2">The sequence shown here is derived from an EMBL/GenBank/DDBJ whole genome shotgun (WGS) entry which is preliminary data.</text>
</comment>
<dbReference type="Gene3D" id="2.150.10.10">
    <property type="entry name" value="Serralysin-like metalloprotease, C-terminal"/>
    <property type="match status" value="1"/>
</dbReference>
<feature type="compositionally biased region" description="Low complexity" evidence="1">
    <location>
        <begin position="10"/>
        <end position="27"/>
    </location>
</feature>
<dbReference type="PRINTS" id="PR00313">
    <property type="entry name" value="CABNDNGRPT"/>
</dbReference>
<dbReference type="SUPFAM" id="SSF51120">
    <property type="entry name" value="beta-Roll"/>
    <property type="match status" value="1"/>
</dbReference>
<evidence type="ECO:0000313" key="3">
    <source>
        <dbReference type="Proteomes" id="UP001501588"/>
    </source>
</evidence>
<evidence type="ECO:0008006" key="4">
    <source>
        <dbReference type="Google" id="ProtNLM"/>
    </source>
</evidence>
<dbReference type="EMBL" id="BAAAFZ010000046">
    <property type="protein sequence ID" value="GAA0589301.1"/>
    <property type="molecule type" value="Genomic_DNA"/>
</dbReference>
<name>A0ABP3QEH2_9PROT</name>
<organism evidence="2 3">
    <name type="scientific">Craurococcus roseus</name>
    <dbReference type="NCBI Taxonomy" id="77585"/>
    <lineage>
        <taxon>Bacteria</taxon>
        <taxon>Pseudomonadati</taxon>
        <taxon>Pseudomonadota</taxon>
        <taxon>Alphaproteobacteria</taxon>
        <taxon>Acetobacterales</taxon>
        <taxon>Acetobacteraceae</taxon>
        <taxon>Craurococcus</taxon>
    </lineage>
</organism>
<gene>
    <name evidence="2" type="ORF">GCM10009416_29840</name>
</gene>
<protein>
    <recommendedName>
        <fullName evidence="4">Calcium-binding protein</fullName>
    </recommendedName>
</protein>
<dbReference type="InterPro" id="IPR011049">
    <property type="entry name" value="Serralysin-like_metalloprot_C"/>
</dbReference>
<keyword evidence="3" id="KW-1185">Reference proteome</keyword>
<sequence>MPDARAQTLAPAQPSASPGAASSGASLADASAGWSIQSFSFVDANGASSKWTVVGGRPGQDPRNDLGPVTHPGTPGNDAIVGGPGPDTIAGGLGDDTLSGGGDADTFLYTVGDGSDTIADFERGLDRLVILGASAVSLASNGGVAIVTLDDGSQITLHSATPAASADGAPFG</sequence>
<feature type="region of interest" description="Disordered" evidence="1">
    <location>
        <begin position="50"/>
        <end position="87"/>
    </location>
</feature>
<dbReference type="InterPro" id="IPR018511">
    <property type="entry name" value="Hemolysin-typ_Ca-bd_CS"/>
</dbReference>
<feature type="region of interest" description="Disordered" evidence="1">
    <location>
        <begin position="1"/>
        <end position="27"/>
    </location>
</feature>
<dbReference type="InterPro" id="IPR001343">
    <property type="entry name" value="Hemolysn_Ca-bd"/>
</dbReference>
<dbReference type="PROSITE" id="PS00330">
    <property type="entry name" value="HEMOLYSIN_CALCIUM"/>
    <property type="match status" value="2"/>
</dbReference>
<dbReference type="Pfam" id="PF00353">
    <property type="entry name" value="HemolysinCabind"/>
    <property type="match status" value="1"/>
</dbReference>
<proteinExistence type="predicted"/>